<dbReference type="OrthoDB" id="3798874at2759"/>
<name>A0A9P9EKF2_9PLEO</name>
<keyword evidence="6" id="KW-0732">Signal</keyword>
<gene>
    <name evidence="7" type="ORF">B0J11DRAFT_16333</name>
</gene>
<keyword evidence="3 5" id="KW-1133">Transmembrane helix</keyword>
<organism evidence="7 8">
    <name type="scientific">Dendryphion nanum</name>
    <dbReference type="NCBI Taxonomy" id="256645"/>
    <lineage>
        <taxon>Eukaryota</taxon>
        <taxon>Fungi</taxon>
        <taxon>Dikarya</taxon>
        <taxon>Ascomycota</taxon>
        <taxon>Pezizomycotina</taxon>
        <taxon>Dothideomycetes</taxon>
        <taxon>Pleosporomycetidae</taxon>
        <taxon>Pleosporales</taxon>
        <taxon>Torulaceae</taxon>
        <taxon>Dendryphion</taxon>
    </lineage>
</organism>
<protein>
    <recommendedName>
        <fullName evidence="9">Mid2 domain-containing protein</fullName>
    </recommendedName>
</protein>
<evidence type="ECO:0000313" key="8">
    <source>
        <dbReference type="Proteomes" id="UP000700596"/>
    </source>
</evidence>
<evidence type="ECO:0000256" key="1">
    <source>
        <dbReference type="ARBA" id="ARBA00004167"/>
    </source>
</evidence>
<comment type="caution">
    <text evidence="7">The sequence shown here is derived from an EMBL/GenBank/DDBJ whole genome shotgun (WGS) entry which is preliminary data.</text>
</comment>
<keyword evidence="8" id="KW-1185">Reference proteome</keyword>
<accession>A0A9P9EKF2</accession>
<comment type="subcellular location">
    <subcellularLocation>
        <location evidence="1">Membrane</location>
        <topology evidence="1">Single-pass membrane protein</topology>
    </subcellularLocation>
</comment>
<evidence type="ECO:0000256" key="3">
    <source>
        <dbReference type="ARBA" id="ARBA00022989"/>
    </source>
</evidence>
<evidence type="ECO:0000256" key="2">
    <source>
        <dbReference type="ARBA" id="ARBA00022692"/>
    </source>
</evidence>
<feature type="transmembrane region" description="Helical" evidence="5">
    <location>
        <begin position="222"/>
        <end position="245"/>
    </location>
</feature>
<feature type="signal peptide" evidence="6">
    <location>
        <begin position="1"/>
        <end position="29"/>
    </location>
</feature>
<evidence type="ECO:0008006" key="9">
    <source>
        <dbReference type="Google" id="ProtNLM"/>
    </source>
</evidence>
<proteinExistence type="predicted"/>
<dbReference type="GO" id="GO:0071944">
    <property type="term" value="C:cell periphery"/>
    <property type="evidence" value="ECO:0007669"/>
    <property type="project" value="UniProtKB-ARBA"/>
</dbReference>
<feature type="chain" id="PRO_5040363816" description="Mid2 domain-containing protein" evidence="6">
    <location>
        <begin position="30"/>
        <end position="304"/>
    </location>
</feature>
<reference evidence="7" key="1">
    <citation type="journal article" date="2021" name="Nat. Commun.">
        <title>Genetic determinants of endophytism in the Arabidopsis root mycobiome.</title>
        <authorList>
            <person name="Mesny F."/>
            <person name="Miyauchi S."/>
            <person name="Thiergart T."/>
            <person name="Pickel B."/>
            <person name="Atanasova L."/>
            <person name="Karlsson M."/>
            <person name="Huettel B."/>
            <person name="Barry K.W."/>
            <person name="Haridas S."/>
            <person name="Chen C."/>
            <person name="Bauer D."/>
            <person name="Andreopoulos W."/>
            <person name="Pangilinan J."/>
            <person name="LaButti K."/>
            <person name="Riley R."/>
            <person name="Lipzen A."/>
            <person name="Clum A."/>
            <person name="Drula E."/>
            <person name="Henrissat B."/>
            <person name="Kohler A."/>
            <person name="Grigoriev I.V."/>
            <person name="Martin F.M."/>
            <person name="Hacquard S."/>
        </authorList>
    </citation>
    <scope>NUCLEOTIDE SEQUENCE</scope>
    <source>
        <strain evidence="7">MPI-CAGE-CH-0243</strain>
    </source>
</reference>
<evidence type="ECO:0000256" key="6">
    <source>
        <dbReference type="SAM" id="SignalP"/>
    </source>
</evidence>
<dbReference type="Proteomes" id="UP000700596">
    <property type="component" value="Unassembled WGS sequence"/>
</dbReference>
<evidence type="ECO:0000313" key="7">
    <source>
        <dbReference type="EMBL" id="KAH7138476.1"/>
    </source>
</evidence>
<dbReference type="InterPro" id="IPR051694">
    <property type="entry name" value="Immunoregulatory_rcpt-like"/>
</dbReference>
<evidence type="ECO:0000256" key="5">
    <source>
        <dbReference type="SAM" id="Phobius"/>
    </source>
</evidence>
<sequence>MFQALVIFVGYIASWVLLLQVVLVPTVDGDCYAYDGVFALNSKYYTGQELVSCGNGTNNCCLKDEKCGTNLLCVNPKGGVTRQYCANKDWSQCSTMCVNLNPNAGLDLTDCGRNVYCCGSGNFDCCRANRGFYVDPNNGNVRIAASGEFSISTAASPTWWTVDSTSILRIPATTPGSSVTTLFSTLSSTSVPTSTFATTSTSTATSTAITNPNSSGGISAGAGAGIGVGGAVVVVGGIVLGWYILRKRRKQRELQAQTVLPPHPYPYHDNSYQADLYTQKTSIELRQQEAPTELAAPNYRHELK</sequence>
<evidence type="ECO:0000256" key="4">
    <source>
        <dbReference type="ARBA" id="ARBA00023136"/>
    </source>
</evidence>
<dbReference type="AlphaFoldDB" id="A0A9P9EKF2"/>
<dbReference type="EMBL" id="JAGMWT010000001">
    <property type="protein sequence ID" value="KAH7138476.1"/>
    <property type="molecule type" value="Genomic_DNA"/>
</dbReference>
<keyword evidence="2 5" id="KW-0812">Transmembrane</keyword>
<dbReference type="GO" id="GO:0016020">
    <property type="term" value="C:membrane"/>
    <property type="evidence" value="ECO:0007669"/>
    <property type="project" value="UniProtKB-SubCell"/>
</dbReference>
<keyword evidence="4 5" id="KW-0472">Membrane</keyword>
<dbReference type="PANTHER" id="PTHR15549">
    <property type="entry name" value="PAIRED IMMUNOGLOBULIN-LIKE TYPE 2 RECEPTOR"/>
    <property type="match status" value="1"/>
</dbReference>